<keyword evidence="2" id="KW-1185">Reference proteome</keyword>
<protein>
    <submittedName>
        <fullName evidence="1">Uncharacterized protein</fullName>
    </submittedName>
</protein>
<dbReference type="AlphaFoldDB" id="A0ABD0KAY7"/>
<dbReference type="Proteomes" id="UP001519460">
    <property type="component" value="Unassembled WGS sequence"/>
</dbReference>
<evidence type="ECO:0000313" key="1">
    <source>
        <dbReference type="EMBL" id="KAK7484286.1"/>
    </source>
</evidence>
<name>A0ABD0KAY7_9CAEN</name>
<sequence>MNQEITNSVTPSTGEKAADMMRRCMPLRVQNALTCSFSHILVSVSPLSSVSSHSGYTPYKPPRTQNSVSHREHAFMTTAIVDTCKVAAGGVVPPVTDARSRGSSFALRYFLKRTVHLILN</sequence>
<gene>
    <name evidence="1" type="ORF">BaRGS_00024411</name>
</gene>
<reference evidence="1 2" key="1">
    <citation type="journal article" date="2023" name="Sci. Data">
        <title>Genome assembly of the Korean intertidal mud-creeper Batillaria attramentaria.</title>
        <authorList>
            <person name="Patra A.K."/>
            <person name="Ho P.T."/>
            <person name="Jun S."/>
            <person name="Lee S.J."/>
            <person name="Kim Y."/>
            <person name="Won Y.J."/>
        </authorList>
    </citation>
    <scope>NUCLEOTIDE SEQUENCE [LARGE SCALE GENOMIC DNA]</scope>
    <source>
        <strain evidence="1">Wonlab-2016</strain>
    </source>
</reference>
<proteinExistence type="predicted"/>
<evidence type="ECO:0000313" key="2">
    <source>
        <dbReference type="Proteomes" id="UP001519460"/>
    </source>
</evidence>
<dbReference type="EMBL" id="JACVVK020000212">
    <property type="protein sequence ID" value="KAK7484286.1"/>
    <property type="molecule type" value="Genomic_DNA"/>
</dbReference>
<organism evidence="1 2">
    <name type="scientific">Batillaria attramentaria</name>
    <dbReference type="NCBI Taxonomy" id="370345"/>
    <lineage>
        <taxon>Eukaryota</taxon>
        <taxon>Metazoa</taxon>
        <taxon>Spiralia</taxon>
        <taxon>Lophotrochozoa</taxon>
        <taxon>Mollusca</taxon>
        <taxon>Gastropoda</taxon>
        <taxon>Caenogastropoda</taxon>
        <taxon>Sorbeoconcha</taxon>
        <taxon>Cerithioidea</taxon>
        <taxon>Batillariidae</taxon>
        <taxon>Batillaria</taxon>
    </lineage>
</organism>
<accession>A0ABD0KAY7</accession>
<comment type="caution">
    <text evidence="1">The sequence shown here is derived from an EMBL/GenBank/DDBJ whole genome shotgun (WGS) entry which is preliminary data.</text>
</comment>